<accession>A0A7G9B2C8</accession>
<dbReference type="AlphaFoldDB" id="A0A7G9B2C8"/>
<dbReference type="InterPro" id="IPR023399">
    <property type="entry name" value="Baseplate-like_2-layer_sand"/>
</dbReference>
<gene>
    <name evidence="1" type="ORF">H8790_09540</name>
</gene>
<evidence type="ECO:0000313" key="1">
    <source>
        <dbReference type="EMBL" id="QNL43709.1"/>
    </source>
</evidence>
<dbReference type="RefSeq" id="WP_187332300.1">
    <property type="nucleotide sequence ID" value="NZ_CP060490.1"/>
</dbReference>
<evidence type="ECO:0008006" key="3">
    <source>
        <dbReference type="Google" id="ProtNLM"/>
    </source>
</evidence>
<reference evidence="1 2" key="1">
    <citation type="submission" date="2020-08" db="EMBL/GenBank/DDBJ databases">
        <authorList>
            <person name="Liu C."/>
            <person name="Sun Q."/>
        </authorList>
    </citation>
    <scope>NUCLEOTIDE SEQUENCE [LARGE SCALE GENOMIC DNA]</scope>
    <source>
        <strain evidence="1 2">NSJ-62</strain>
    </source>
</reference>
<dbReference type="SUPFAM" id="SSF69279">
    <property type="entry name" value="Phage tail proteins"/>
    <property type="match status" value="1"/>
</dbReference>
<organism evidence="1 2">
    <name type="scientific">Oscillibacter hominis</name>
    <dbReference type="NCBI Taxonomy" id="2763056"/>
    <lineage>
        <taxon>Bacteria</taxon>
        <taxon>Bacillati</taxon>
        <taxon>Bacillota</taxon>
        <taxon>Clostridia</taxon>
        <taxon>Eubacteriales</taxon>
        <taxon>Oscillospiraceae</taxon>
        <taxon>Oscillibacter</taxon>
    </lineage>
</organism>
<dbReference type="Proteomes" id="UP000515960">
    <property type="component" value="Chromosome"/>
</dbReference>
<dbReference type="KEGG" id="ohi:H8790_09540"/>
<evidence type="ECO:0000313" key="2">
    <source>
        <dbReference type="Proteomes" id="UP000515960"/>
    </source>
</evidence>
<sequence length="310" mass="34151">MKGQLKTYDGVVYTLPVLLSWEVIRTGGVPCDSFTAVCLYERSMAEVLPKVNRFRAAVDGVSVFYGVLDEYEIRQSEQGLLLTVAGRGLCALLLDNEATAANYQRATTEVILRNHVTPYGLTCSAVQPLSGAYAVSSGVSQWKALDGFTRRYGGFSPYFDHVGRLILQKTVSGKTLTLTDGSPVLSLVKREQRYGVLSEVLVVDKARGISHRVKNEPFSSRGGSCRRVLYTPGKSTYEAMRYTGTYQIEESRKDQLSVEVKLQGAFAAEPGDQVTLHMERTGISGSYRVEEARSSLDESGETCLLTLKER</sequence>
<proteinExistence type="predicted"/>
<keyword evidence="2" id="KW-1185">Reference proteome</keyword>
<dbReference type="Gene3D" id="3.55.50.10">
    <property type="entry name" value="Baseplate protein-like domains"/>
    <property type="match status" value="1"/>
</dbReference>
<name>A0A7G9B2C8_9FIRM</name>
<protein>
    <recommendedName>
        <fullName evidence="3">Mu-like prophage tail protein gpP</fullName>
    </recommendedName>
</protein>
<dbReference type="Gene3D" id="2.30.300.10">
    <property type="entry name" value="Baseplate protein-like domain - beta roll fold"/>
    <property type="match status" value="1"/>
</dbReference>
<dbReference type="EMBL" id="CP060490">
    <property type="protein sequence ID" value="QNL43709.1"/>
    <property type="molecule type" value="Genomic_DNA"/>
</dbReference>
<dbReference type="Gene3D" id="3.30.1920.10">
    <property type="entry name" value="Baseplate protein-like domains - 2 layer sandwich fold"/>
    <property type="match status" value="1"/>
</dbReference>